<dbReference type="PRINTS" id="PR00160">
    <property type="entry name" value="GLUTAREDOXIN"/>
</dbReference>
<dbReference type="OrthoDB" id="423313at2759"/>
<keyword evidence="3" id="KW-1185">Reference proteome</keyword>
<dbReference type="GO" id="GO:0034599">
    <property type="term" value="P:cellular response to oxidative stress"/>
    <property type="evidence" value="ECO:0007669"/>
    <property type="project" value="TreeGrafter"/>
</dbReference>
<name>A0A8H5BMN5_9AGAR</name>
<dbReference type="AlphaFoldDB" id="A0A8H5BMN5"/>
<dbReference type="GO" id="GO:0000324">
    <property type="term" value="C:fungal-type vacuole"/>
    <property type="evidence" value="ECO:0007669"/>
    <property type="project" value="TreeGrafter"/>
</dbReference>
<protein>
    <recommendedName>
        <fullName evidence="1">Glutaredoxin domain-containing protein</fullName>
    </recommendedName>
</protein>
<dbReference type="PANTHER" id="PTHR45694:SF5">
    <property type="entry name" value="GLUTAREDOXIN 2"/>
    <property type="match status" value="1"/>
</dbReference>
<dbReference type="GO" id="GO:0005801">
    <property type="term" value="C:cis-Golgi network"/>
    <property type="evidence" value="ECO:0007669"/>
    <property type="project" value="TreeGrafter"/>
</dbReference>
<sequence>MSMHRAKRGPIIAIAVLIGFVLFFYSPWELSSSLIPGQRGEVNELYGLLRLVTGDQPGNDHVLNDPQLDPTETVDWSVYAAGEPDVNWWKEAKRINKVHPIIVFSKTYCPYSKRAKKLLESYDITPPPKVIEVDVRDDGIVIKNLLSRLTGHSTFPNIIVQGKSIGGSDNLAGLHSSKELRNLIEKAGAKARKNGPEETD</sequence>
<organism evidence="2 3">
    <name type="scientific">Ephemerocybe angulata</name>
    <dbReference type="NCBI Taxonomy" id="980116"/>
    <lineage>
        <taxon>Eukaryota</taxon>
        <taxon>Fungi</taxon>
        <taxon>Dikarya</taxon>
        <taxon>Basidiomycota</taxon>
        <taxon>Agaricomycotina</taxon>
        <taxon>Agaricomycetes</taxon>
        <taxon>Agaricomycetidae</taxon>
        <taxon>Agaricales</taxon>
        <taxon>Agaricineae</taxon>
        <taxon>Psathyrellaceae</taxon>
        <taxon>Ephemerocybe</taxon>
    </lineage>
</organism>
<evidence type="ECO:0000259" key="1">
    <source>
        <dbReference type="Pfam" id="PF00462"/>
    </source>
</evidence>
<dbReference type="InterPro" id="IPR036249">
    <property type="entry name" value="Thioredoxin-like_sf"/>
</dbReference>
<dbReference type="Proteomes" id="UP000541558">
    <property type="component" value="Unassembled WGS sequence"/>
</dbReference>
<comment type="caution">
    <text evidence="2">The sequence shown here is derived from an EMBL/GenBank/DDBJ whole genome shotgun (WGS) entry which is preliminary data.</text>
</comment>
<reference evidence="2 3" key="1">
    <citation type="journal article" date="2020" name="ISME J.">
        <title>Uncovering the hidden diversity of litter-decomposition mechanisms in mushroom-forming fungi.</title>
        <authorList>
            <person name="Floudas D."/>
            <person name="Bentzer J."/>
            <person name="Ahren D."/>
            <person name="Johansson T."/>
            <person name="Persson P."/>
            <person name="Tunlid A."/>
        </authorList>
    </citation>
    <scope>NUCLEOTIDE SEQUENCE [LARGE SCALE GENOMIC DNA]</scope>
    <source>
        <strain evidence="2 3">CBS 175.51</strain>
    </source>
</reference>
<evidence type="ECO:0000313" key="2">
    <source>
        <dbReference type="EMBL" id="KAF5326224.1"/>
    </source>
</evidence>
<dbReference type="GO" id="GO:0015038">
    <property type="term" value="F:glutathione disulfide oxidoreductase activity"/>
    <property type="evidence" value="ECO:0007669"/>
    <property type="project" value="TreeGrafter"/>
</dbReference>
<dbReference type="PROSITE" id="PS51354">
    <property type="entry name" value="GLUTAREDOXIN_2"/>
    <property type="match status" value="1"/>
</dbReference>
<dbReference type="InterPro" id="IPR014025">
    <property type="entry name" value="Glutaredoxin_subgr"/>
</dbReference>
<gene>
    <name evidence="2" type="ORF">D9611_000415</name>
</gene>
<dbReference type="InterPro" id="IPR002109">
    <property type="entry name" value="Glutaredoxin"/>
</dbReference>
<dbReference type="SUPFAM" id="SSF52833">
    <property type="entry name" value="Thioredoxin-like"/>
    <property type="match status" value="1"/>
</dbReference>
<feature type="domain" description="Glutaredoxin" evidence="1">
    <location>
        <begin position="101"/>
        <end position="165"/>
    </location>
</feature>
<dbReference type="Gene3D" id="3.40.30.10">
    <property type="entry name" value="Glutaredoxin"/>
    <property type="match status" value="1"/>
</dbReference>
<dbReference type="Pfam" id="PF00462">
    <property type="entry name" value="Glutaredoxin"/>
    <property type="match status" value="1"/>
</dbReference>
<proteinExistence type="predicted"/>
<accession>A0A8H5BMN5</accession>
<dbReference type="PANTHER" id="PTHR45694">
    <property type="entry name" value="GLUTAREDOXIN 2"/>
    <property type="match status" value="1"/>
</dbReference>
<evidence type="ECO:0000313" key="3">
    <source>
        <dbReference type="Proteomes" id="UP000541558"/>
    </source>
</evidence>
<dbReference type="EMBL" id="JAACJK010000163">
    <property type="protein sequence ID" value="KAF5326224.1"/>
    <property type="molecule type" value="Genomic_DNA"/>
</dbReference>
<dbReference type="CDD" id="cd03419">
    <property type="entry name" value="GRX_GRXh_1_2_like"/>
    <property type="match status" value="1"/>
</dbReference>
<dbReference type="GO" id="GO:0005796">
    <property type="term" value="C:Golgi lumen"/>
    <property type="evidence" value="ECO:0007669"/>
    <property type="project" value="TreeGrafter"/>
</dbReference>